<dbReference type="EMBL" id="AP018046">
    <property type="protein sequence ID" value="BAX55070.1"/>
    <property type="molecule type" value="Genomic_DNA"/>
</dbReference>
<evidence type="ECO:0000313" key="6">
    <source>
        <dbReference type="Proteomes" id="UP000218676"/>
    </source>
</evidence>
<evidence type="ECO:0000256" key="3">
    <source>
        <dbReference type="SAM" id="SignalP"/>
    </source>
</evidence>
<dbReference type="Pfam" id="PF24996">
    <property type="entry name" value="NANM"/>
    <property type="match status" value="1"/>
</dbReference>
<protein>
    <submittedName>
        <fullName evidence="4">N-acetylneuraminate epimerase</fullName>
    </submittedName>
</protein>
<name>A0A1V1VEJ9_PHODP</name>
<dbReference type="Gene3D" id="2.120.10.80">
    <property type="entry name" value="Kelch-type beta propeller"/>
    <property type="match status" value="2"/>
</dbReference>
<dbReference type="SUPFAM" id="SSF50965">
    <property type="entry name" value="Galactose oxidase, central domain"/>
    <property type="match status" value="1"/>
</dbReference>
<dbReference type="InterPro" id="IPR056734">
    <property type="entry name" value="NANM"/>
</dbReference>
<dbReference type="NCBIfam" id="NF010730">
    <property type="entry name" value="PRK14131.1"/>
    <property type="match status" value="1"/>
</dbReference>
<keyword evidence="2" id="KW-0677">Repeat</keyword>
<reference evidence="5 7" key="3">
    <citation type="submission" date="2020-09" db="EMBL/GenBank/DDBJ databases">
        <title>Complete, closed and curated genome sequences of Photobacterium damselae subsp. piscicida isolates from Australia indicate localised evolution and additional plasmid-borne pathogenicity mechanisms.</title>
        <authorList>
            <person name="Baseggio L."/>
            <person name="Silayeva O."/>
            <person name="Buller N."/>
            <person name="Landos M."/>
            <person name="Engelstaedter J."/>
            <person name="Barnes A.C."/>
        </authorList>
    </citation>
    <scope>NUCLEOTIDE SEQUENCE [LARGE SCALE GENOMIC DNA]</scope>
    <source>
        <strain evidence="5 7">AS-16-0540-1</strain>
    </source>
</reference>
<reference evidence="4" key="1">
    <citation type="journal article" date="2017" name="Genome Announc.">
        <title>Whole-Genome Sequence of Photobacterium damselae subsp. piscicida Strain 91-197, Isolated from Hybrid Striped Bass (Morone sp.) in the United States.</title>
        <authorList>
            <person name="Teru Y."/>
            <person name="Hikima J."/>
            <person name="Kono T."/>
            <person name="Sakai M."/>
            <person name="Takano T."/>
            <person name="Hawke J.P."/>
            <person name="Takeyama H."/>
            <person name="Aoki T."/>
        </authorList>
    </citation>
    <scope>NUCLEOTIDE SEQUENCE</scope>
    <source>
        <strain evidence="4">91-197</strain>
    </source>
</reference>
<dbReference type="RefSeq" id="WP_086958963.1">
    <property type="nucleotide sequence ID" value="NZ_AP018046.1"/>
</dbReference>
<evidence type="ECO:0000256" key="2">
    <source>
        <dbReference type="ARBA" id="ARBA00022737"/>
    </source>
</evidence>
<reference evidence="6" key="2">
    <citation type="submission" date="2017-05" db="EMBL/GenBank/DDBJ databases">
        <title>Whole genome sequence of fish pathogenic bacteria, Photobacterium damselae subsp. piscicida, strain 91-197, isolated from hybrid striped bass (Morone sp.) in USA.</title>
        <authorList>
            <person name="Teru Y."/>
            <person name="Hikima J."/>
            <person name="Kono T."/>
            <person name="Sakai M."/>
            <person name="Takano T."/>
            <person name="Hawke J.P."/>
            <person name="Takeyama H."/>
            <person name="Aoki T."/>
        </authorList>
    </citation>
    <scope>NUCLEOTIDE SEQUENCE [LARGE SCALE GENOMIC DNA]</scope>
    <source>
        <strain evidence="6">91-197</strain>
    </source>
</reference>
<evidence type="ECO:0000313" key="4">
    <source>
        <dbReference type="EMBL" id="BAX55070.1"/>
    </source>
</evidence>
<keyword evidence="3" id="KW-0732">Signal</keyword>
<feature type="signal peptide" evidence="3">
    <location>
        <begin position="1"/>
        <end position="23"/>
    </location>
</feature>
<organism evidence="4 6">
    <name type="scientific">Photobacterium damsela subsp. piscicida</name>
    <name type="common">Pasteurella piscicida</name>
    <dbReference type="NCBI Taxonomy" id="38294"/>
    <lineage>
        <taxon>Bacteria</taxon>
        <taxon>Pseudomonadati</taxon>
        <taxon>Pseudomonadota</taxon>
        <taxon>Gammaproteobacteria</taxon>
        <taxon>Vibrionales</taxon>
        <taxon>Vibrionaceae</taxon>
        <taxon>Photobacterium</taxon>
    </lineage>
</organism>
<dbReference type="Proteomes" id="UP000516656">
    <property type="component" value="Chromosome 2"/>
</dbReference>
<dbReference type="InterPro" id="IPR015915">
    <property type="entry name" value="Kelch-typ_b-propeller"/>
</dbReference>
<dbReference type="AlphaFoldDB" id="A0A1V1VEJ9"/>
<dbReference type="NCBIfam" id="TIGR03547">
    <property type="entry name" value="muta_rot_YjhT"/>
    <property type="match status" value="1"/>
</dbReference>
<dbReference type="InterPro" id="IPR019936">
    <property type="entry name" value="NanM_proteobact"/>
</dbReference>
<evidence type="ECO:0000313" key="5">
    <source>
        <dbReference type="EMBL" id="QOD58488.1"/>
    </source>
</evidence>
<evidence type="ECO:0000256" key="1">
    <source>
        <dbReference type="ARBA" id="ARBA00022441"/>
    </source>
</evidence>
<sequence>MLKFEPSFMTMVMGFTLSSAAYAVDEWPDLPVGVKNGVSAQVGSQLYVGLGSAGQQWYRLDLNQKSKGWQAVSHFSGPSRDGATATAIGKNIYVFGGSGKAKAQDKSPIIFDTIYRYQVDLDKWEEMDAHTPVGLLGASSYSPNGEEILFFGGYNKTYFDQYLASITAVDKETQPEKWQSIVDGYMGMKPEDYKWNNFVISFEPHTGFWRSLGEVPYSANCGAALVKNNKNAVIISGEIKPGLRTAEVKEYQFGTQSPWIKLNELPVPKGFTLQEGVAGSFAGMSHDAMIVMGGANFHGAQQAFAKGKMFAHAGLSKSYNPEMYVYQDKQWLQVNDFISGLAYGSSFTTSDGVLIAGGENSDGQASNKVFLLNWNGKTVDIID</sequence>
<proteinExistence type="predicted"/>
<dbReference type="EMBL" id="CP061855">
    <property type="protein sequence ID" value="QOD58488.1"/>
    <property type="molecule type" value="Genomic_DNA"/>
</dbReference>
<accession>A0A1V1VEJ9</accession>
<evidence type="ECO:0000313" key="7">
    <source>
        <dbReference type="Proteomes" id="UP000516656"/>
    </source>
</evidence>
<gene>
    <name evidence="5" type="ORF">IC627_16685</name>
    <name evidence="4" type="ORF">PDPUS_2_00484</name>
</gene>
<feature type="chain" id="PRO_5041531078" evidence="3">
    <location>
        <begin position="24"/>
        <end position="383"/>
    </location>
</feature>
<keyword evidence="1" id="KW-0880">Kelch repeat</keyword>
<dbReference type="InterPro" id="IPR011043">
    <property type="entry name" value="Gal_Oxase/kelch_b-propeller"/>
</dbReference>
<dbReference type="Proteomes" id="UP000218676">
    <property type="component" value="Chromosome 2"/>
</dbReference>